<proteinExistence type="predicted"/>
<evidence type="ECO:0000313" key="2">
    <source>
        <dbReference type="Proteomes" id="UP000199545"/>
    </source>
</evidence>
<dbReference type="PROSITE" id="PS51257">
    <property type="entry name" value="PROKAR_LIPOPROTEIN"/>
    <property type="match status" value="1"/>
</dbReference>
<reference evidence="1 2" key="1">
    <citation type="submission" date="2016-10" db="EMBL/GenBank/DDBJ databases">
        <authorList>
            <person name="de Groot N.N."/>
        </authorList>
    </citation>
    <scope>NUCLEOTIDE SEQUENCE [LARGE SCALE GENOMIC DNA]</scope>
    <source>
        <strain evidence="1 2">DSM 44778</strain>
    </source>
</reference>
<evidence type="ECO:0000313" key="1">
    <source>
        <dbReference type="EMBL" id="SFJ68892.1"/>
    </source>
</evidence>
<sequence>MKIWGTFMVCCLCILTLMGCNPEIPKYPKPPLPTITADGKKVSAVRGSYCWKSGNKGECVDAIESTELVKNHQPIPVLPQTKLLIHFDYPPKGGTLKAEQWSNGKTWADGKVKPIPIQNQSMILPHEKGKYIYHIYGNWKEGSASYFFVIEVR</sequence>
<dbReference type="EMBL" id="FORR01000017">
    <property type="protein sequence ID" value="SFJ68892.1"/>
    <property type="molecule type" value="Genomic_DNA"/>
</dbReference>
<name>A0A1I3TEG0_9BACL</name>
<dbReference type="Proteomes" id="UP000199545">
    <property type="component" value="Unassembled WGS sequence"/>
</dbReference>
<protein>
    <recommendedName>
        <fullName evidence="3">Lipoprotein</fullName>
    </recommendedName>
</protein>
<keyword evidence="2" id="KW-1185">Reference proteome</keyword>
<dbReference type="STRING" id="46223.SAMN05421852_11717"/>
<dbReference type="RefSeq" id="WP_093231107.1">
    <property type="nucleotide sequence ID" value="NZ_FORR01000017.1"/>
</dbReference>
<dbReference type="AlphaFoldDB" id="A0A1I3TEG0"/>
<organism evidence="1 2">
    <name type="scientific">Thermoflavimicrobium dichotomicum</name>
    <dbReference type="NCBI Taxonomy" id="46223"/>
    <lineage>
        <taxon>Bacteria</taxon>
        <taxon>Bacillati</taxon>
        <taxon>Bacillota</taxon>
        <taxon>Bacilli</taxon>
        <taxon>Bacillales</taxon>
        <taxon>Thermoactinomycetaceae</taxon>
        <taxon>Thermoflavimicrobium</taxon>
    </lineage>
</organism>
<evidence type="ECO:0008006" key="3">
    <source>
        <dbReference type="Google" id="ProtNLM"/>
    </source>
</evidence>
<dbReference type="OrthoDB" id="1797983at2"/>
<accession>A0A1I3TEG0</accession>
<gene>
    <name evidence="1" type="ORF">SAMN05421852_11717</name>
</gene>